<evidence type="ECO:0000313" key="3">
    <source>
        <dbReference type="Proteomes" id="UP000251960"/>
    </source>
</evidence>
<sequence length="88" mass="9776">MGESRASSSQEIGELGDGAERAAQRSGELGKTSAGRTMADRNNEAARRAQLPWEIRPAARQEISQAEEINEERDTTEEEDKEENCARR</sequence>
<dbReference type="AlphaFoldDB" id="A0A3L6EDV9"/>
<reference evidence="2 3" key="1">
    <citation type="journal article" date="2018" name="Nat. Genet.">
        <title>Extensive intraspecific gene order and gene structural variations between Mo17 and other maize genomes.</title>
        <authorList>
            <person name="Sun S."/>
            <person name="Zhou Y."/>
            <person name="Chen J."/>
            <person name="Shi J."/>
            <person name="Zhao H."/>
            <person name="Zhao H."/>
            <person name="Song W."/>
            <person name="Zhang M."/>
            <person name="Cui Y."/>
            <person name="Dong X."/>
            <person name="Liu H."/>
            <person name="Ma X."/>
            <person name="Jiao Y."/>
            <person name="Wang B."/>
            <person name="Wei X."/>
            <person name="Stein J.C."/>
            <person name="Glaubitz J.C."/>
            <person name="Lu F."/>
            <person name="Yu G."/>
            <person name="Liang C."/>
            <person name="Fengler K."/>
            <person name="Li B."/>
            <person name="Rafalski A."/>
            <person name="Schnable P.S."/>
            <person name="Ware D.H."/>
            <person name="Buckler E.S."/>
            <person name="Lai J."/>
        </authorList>
    </citation>
    <scope>NUCLEOTIDE SEQUENCE [LARGE SCALE GENOMIC DNA]</scope>
    <source>
        <strain evidence="3">cv. Missouri 17</strain>
        <tissue evidence="2">Seedling</tissue>
    </source>
</reference>
<accession>A0A3L6EDV9</accession>
<gene>
    <name evidence="2" type="ORF">Zm00014a_015436</name>
</gene>
<protein>
    <submittedName>
        <fullName evidence="2">Uncharacterized protein</fullName>
    </submittedName>
</protein>
<organism evidence="2 3">
    <name type="scientific">Zea mays</name>
    <name type="common">Maize</name>
    <dbReference type="NCBI Taxonomy" id="4577"/>
    <lineage>
        <taxon>Eukaryota</taxon>
        <taxon>Viridiplantae</taxon>
        <taxon>Streptophyta</taxon>
        <taxon>Embryophyta</taxon>
        <taxon>Tracheophyta</taxon>
        <taxon>Spermatophyta</taxon>
        <taxon>Magnoliopsida</taxon>
        <taxon>Liliopsida</taxon>
        <taxon>Poales</taxon>
        <taxon>Poaceae</taxon>
        <taxon>PACMAD clade</taxon>
        <taxon>Panicoideae</taxon>
        <taxon>Andropogonodae</taxon>
        <taxon>Andropogoneae</taxon>
        <taxon>Tripsacinae</taxon>
        <taxon>Zea</taxon>
    </lineage>
</organism>
<dbReference type="EMBL" id="NCVQ01000007">
    <property type="protein sequence ID" value="PWZ19234.1"/>
    <property type="molecule type" value="Genomic_DNA"/>
</dbReference>
<feature type="compositionally biased region" description="Basic and acidic residues" evidence="1">
    <location>
        <begin position="38"/>
        <end position="47"/>
    </location>
</feature>
<proteinExistence type="predicted"/>
<feature type="compositionally biased region" description="Polar residues" evidence="1">
    <location>
        <begin position="1"/>
        <end position="11"/>
    </location>
</feature>
<evidence type="ECO:0000256" key="1">
    <source>
        <dbReference type="SAM" id="MobiDB-lite"/>
    </source>
</evidence>
<evidence type="ECO:0000313" key="2">
    <source>
        <dbReference type="EMBL" id="PWZ19234.1"/>
    </source>
</evidence>
<feature type="compositionally biased region" description="Acidic residues" evidence="1">
    <location>
        <begin position="68"/>
        <end position="82"/>
    </location>
</feature>
<dbReference type="Proteomes" id="UP000251960">
    <property type="component" value="Chromosome 6"/>
</dbReference>
<name>A0A3L6EDV9_MAIZE</name>
<feature type="region of interest" description="Disordered" evidence="1">
    <location>
        <begin position="1"/>
        <end position="88"/>
    </location>
</feature>
<comment type="caution">
    <text evidence="2">The sequence shown here is derived from an EMBL/GenBank/DDBJ whole genome shotgun (WGS) entry which is preliminary data.</text>
</comment>